<evidence type="ECO:0000256" key="2">
    <source>
        <dbReference type="ARBA" id="ARBA00022552"/>
    </source>
</evidence>
<gene>
    <name evidence="6 8" type="primary">rsmI</name>
    <name evidence="8" type="ORF">KS407_11090</name>
</gene>
<evidence type="ECO:0000313" key="8">
    <source>
        <dbReference type="EMBL" id="MBU9721979.1"/>
    </source>
</evidence>
<dbReference type="SUPFAM" id="SSF53790">
    <property type="entry name" value="Tetrapyrrole methylase"/>
    <property type="match status" value="1"/>
</dbReference>
<sequence>MYIQQSYRDEIEGCLYLVPTPIGNLQDMTFRAVDVLKEADVIAAEDTRHTKKLCHVFSINTPLISYHEHNKRDREDELVERVKKGEKVALVSDAGMPAISDPGADLVARFYKEELPVIPLPGANAALTALISSALPTDKFTFIGFLDRKKKDRNAALNEIKNEDSTLIFYESPHRLKETLNAISSELGNRQMALCRELTKQFETIIRGSVEEILSFIEAEGVKGECVIIVEGITEKEKVALETDMSWWNSLSVVEHVNVYINDGKSSKEAIAQTAKDRGLKKRDVYQAYHIN</sequence>
<keyword evidence="4 6" id="KW-0808">Transferase</keyword>
<dbReference type="InterPro" id="IPR035996">
    <property type="entry name" value="4pyrrol_Methylase_sf"/>
</dbReference>
<dbReference type="InterPro" id="IPR000878">
    <property type="entry name" value="4pyrrol_Mease"/>
</dbReference>
<keyword evidence="3 6" id="KW-0489">Methyltransferase</keyword>
<accession>A0ABS6JWC4</accession>
<dbReference type="GO" id="GO:0032259">
    <property type="term" value="P:methylation"/>
    <property type="evidence" value="ECO:0007669"/>
    <property type="project" value="UniProtKB-KW"/>
</dbReference>
<dbReference type="EMBL" id="JAHQCR010000046">
    <property type="protein sequence ID" value="MBU9721979.1"/>
    <property type="molecule type" value="Genomic_DNA"/>
</dbReference>
<dbReference type="PIRSF" id="PIRSF005917">
    <property type="entry name" value="MTase_YraL"/>
    <property type="match status" value="1"/>
</dbReference>
<keyword evidence="9" id="KW-1185">Reference proteome</keyword>
<evidence type="ECO:0000313" key="9">
    <source>
        <dbReference type="Proteomes" id="UP000790580"/>
    </source>
</evidence>
<proteinExistence type="inferred from homology"/>
<dbReference type="Gene3D" id="3.30.950.10">
    <property type="entry name" value="Methyltransferase, Cobalt-precorrin-4 Transmethylase, Domain 2"/>
    <property type="match status" value="1"/>
</dbReference>
<protein>
    <recommendedName>
        <fullName evidence="6">Ribosomal RNA small subunit methyltransferase I</fullName>
        <ecNumber evidence="6">2.1.1.198</ecNumber>
    </recommendedName>
    <alternativeName>
        <fullName evidence="6">16S rRNA 2'-O-ribose C1402 methyltransferase</fullName>
    </alternativeName>
    <alternativeName>
        <fullName evidence="6">rRNA (cytidine-2'-O-)-methyltransferase RsmI</fullName>
    </alternativeName>
</protein>
<dbReference type="InterPro" id="IPR014776">
    <property type="entry name" value="4pyrrole_Mease_sub2"/>
</dbReference>
<dbReference type="Pfam" id="PF00590">
    <property type="entry name" value="TP_methylase"/>
    <property type="match status" value="1"/>
</dbReference>
<evidence type="ECO:0000256" key="6">
    <source>
        <dbReference type="HAMAP-Rule" id="MF_01877"/>
    </source>
</evidence>
<comment type="similarity">
    <text evidence="6">Belongs to the methyltransferase superfamily. RsmI family.</text>
</comment>
<dbReference type="PROSITE" id="PS01296">
    <property type="entry name" value="RSMI"/>
    <property type="match status" value="1"/>
</dbReference>
<comment type="caution">
    <text evidence="8">The sequence shown here is derived from an EMBL/GenBank/DDBJ whole genome shotgun (WGS) entry which is preliminary data.</text>
</comment>
<dbReference type="EC" id="2.1.1.198" evidence="6"/>
<dbReference type="PANTHER" id="PTHR46111:SF1">
    <property type="entry name" value="RIBOSOMAL RNA SMALL SUBUNIT METHYLTRANSFERASE I"/>
    <property type="match status" value="1"/>
</dbReference>
<name>A0ABS6JWC4_9BACI</name>
<keyword evidence="5 6" id="KW-0949">S-adenosyl-L-methionine</keyword>
<evidence type="ECO:0000256" key="1">
    <source>
        <dbReference type="ARBA" id="ARBA00022490"/>
    </source>
</evidence>
<keyword evidence="1 6" id="KW-0963">Cytoplasm</keyword>
<dbReference type="Gene3D" id="3.40.1010.10">
    <property type="entry name" value="Cobalt-precorrin-4 Transmethylase, Domain 1"/>
    <property type="match status" value="1"/>
</dbReference>
<feature type="domain" description="Tetrapyrrole methylase" evidence="7">
    <location>
        <begin position="15"/>
        <end position="213"/>
    </location>
</feature>
<evidence type="ECO:0000256" key="4">
    <source>
        <dbReference type="ARBA" id="ARBA00022679"/>
    </source>
</evidence>
<dbReference type="NCBIfam" id="TIGR00096">
    <property type="entry name" value="16S rRNA (cytidine(1402)-2'-O)-methyltransferase"/>
    <property type="match status" value="1"/>
</dbReference>
<dbReference type="PANTHER" id="PTHR46111">
    <property type="entry name" value="RIBOSOMAL RNA SMALL SUBUNIT METHYLTRANSFERASE I"/>
    <property type="match status" value="1"/>
</dbReference>
<comment type="function">
    <text evidence="6">Catalyzes the 2'-O-methylation of the ribose of cytidine 1402 (C1402) in 16S rRNA.</text>
</comment>
<comment type="catalytic activity">
    <reaction evidence="6">
        <text>cytidine(1402) in 16S rRNA + S-adenosyl-L-methionine = 2'-O-methylcytidine(1402) in 16S rRNA + S-adenosyl-L-homocysteine + H(+)</text>
        <dbReference type="Rhea" id="RHEA:42924"/>
        <dbReference type="Rhea" id="RHEA-COMP:10285"/>
        <dbReference type="Rhea" id="RHEA-COMP:10286"/>
        <dbReference type="ChEBI" id="CHEBI:15378"/>
        <dbReference type="ChEBI" id="CHEBI:57856"/>
        <dbReference type="ChEBI" id="CHEBI:59789"/>
        <dbReference type="ChEBI" id="CHEBI:74495"/>
        <dbReference type="ChEBI" id="CHEBI:82748"/>
        <dbReference type="EC" id="2.1.1.198"/>
    </reaction>
</comment>
<dbReference type="CDD" id="cd11648">
    <property type="entry name" value="RsmI"/>
    <property type="match status" value="1"/>
</dbReference>
<dbReference type="GO" id="GO:0008168">
    <property type="term" value="F:methyltransferase activity"/>
    <property type="evidence" value="ECO:0007669"/>
    <property type="project" value="UniProtKB-KW"/>
</dbReference>
<dbReference type="RefSeq" id="WP_088077464.1">
    <property type="nucleotide sequence ID" value="NZ_JAHQCR010000046.1"/>
</dbReference>
<dbReference type="InterPro" id="IPR014777">
    <property type="entry name" value="4pyrrole_Mease_sub1"/>
</dbReference>
<dbReference type="InterPro" id="IPR008189">
    <property type="entry name" value="rRNA_ssu_MeTfrase_I"/>
</dbReference>
<dbReference type="InterPro" id="IPR018063">
    <property type="entry name" value="SAM_MeTrfase_RsmI_CS"/>
</dbReference>
<evidence type="ECO:0000256" key="3">
    <source>
        <dbReference type="ARBA" id="ARBA00022603"/>
    </source>
</evidence>
<keyword evidence="2 6" id="KW-0698">rRNA processing</keyword>
<comment type="subcellular location">
    <subcellularLocation>
        <location evidence="6">Cytoplasm</location>
    </subcellularLocation>
</comment>
<evidence type="ECO:0000256" key="5">
    <source>
        <dbReference type="ARBA" id="ARBA00022691"/>
    </source>
</evidence>
<dbReference type="HAMAP" id="MF_01877">
    <property type="entry name" value="16SrRNA_methyltr_I"/>
    <property type="match status" value="1"/>
</dbReference>
<dbReference type="Proteomes" id="UP000790580">
    <property type="component" value="Unassembled WGS sequence"/>
</dbReference>
<reference evidence="8 9" key="1">
    <citation type="submission" date="2021-06" db="EMBL/GenBank/DDBJ databases">
        <title>Bacillus sp. RD4P76, an endophyte from a halophyte.</title>
        <authorList>
            <person name="Sun J.-Q."/>
        </authorList>
    </citation>
    <scope>NUCLEOTIDE SEQUENCE [LARGE SCALE GENOMIC DNA]</scope>
    <source>
        <strain evidence="8 9">JCM 17098</strain>
    </source>
</reference>
<organism evidence="8 9">
    <name type="scientific">Evansella alkalicola</name>
    <dbReference type="NCBI Taxonomy" id="745819"/>
    <lineage>
        <taxon>Bacteria</taxon>
        <taxon>Bacillati</taxon>
        <taxon>Bacillota</taxon>
        <taxon>Bacilli</taxon>
        <taxon>Bacillales</taxon>
        <taxon>Bacillaceae</taxon>
        <taxon>Evansella</taxon>
    </lineage>
</organism>
<evidence type="ECO:0000259" key="7">
    <source>
        <dbReference type="Pfam" id="PF00590"/>
    </source>
</evidence>